<dbReference type="Pfam" id="PF00067">
    <property type="entry name" value="p450"/>
    <property type="match status" value="1"/>
</dbReference>
<dbReference type="PRINTS" id="PR00463">
    <property type="entry name" value="EP450I"/>
</dbReference>
<dbReference type="EMBL" id="JAPDRK010000014">
    <property type="protein sequence ID" value="KAJ9606405.1"/>
    <property type="molecule type" value="Genomic_DNA"/>
</dbReference>
<dbReference type="InterPro" id="IPR036396">
    <property type="entry name" value="Cyt_P450_sf"/>
</dbReference>
<evidence type="ECO:0000313" key="3">
    <source>
        <dbReference type="EMBL" id="KAJ9606405.1"/>
    </source>
</evidence>
<protein>
    <recommendedName>
        <fullName evidence="5">Cytochrome P450</fullName>
    </recommendedName>
</protein>
<proteinExistence type="inferred from homology"/>
<keyword evidence="2" id="KW-0349">Heme</keyword>
<dbReference type="GO" id="GO:0016705">
    <property type="term" value="F:oxidoreductase activity, acting on paired donors, with incorporation or reduction of molecular oxygen"/>
    <property type="evidence" value="ECO:0007669"/>
    <property type="project" value="InterPro"/>
</dbReference>
<gene>
    <name evidence="3" type="ORF">H2200_009366</name>
</gene>
<evidence type="ECO:0008006" key="5">
    <source>
        <dbReference type="Google" id="ProtNLM"/>
    </source>
</evidence>
<dbReference type="InterPro" id="IPR001128">
    <property type="entry name" value="Cyt_P450"/>
</dbReference>
<reference evidence="3" key="1">
    <citation type="submission" date="2022-10" db="EMBL/GenBank/DDBJ databases">
        <title>Culturing micro-colonial fungi from biological soil crusts in the Mojave desert and describing Neophaeococcomyces mojavensis, and introducing the new genera and species Taxawa tesnikishii.</title>
        <authorList>
            <person name="Kurbessoian T."/>
            <person name="Stajich J.E."/>
        </authorList>
    </citation>
    <scope>NUCLEOTIDE SEQUENCE</scope>
    <source>
        <strain evidence="3">TK_41</strain>
    </source>
</reference>
<name>A0AA38X432_9EURO</name>
<dbReference type="GO" id="GO:0020037">
    <property type="term" value="F:heme binding"/>
    <property type="evidence" value="ECO:0007669"/>
    <property type="project" value="InterPro"/>
</dbReference>
<dbReference type="GO" id="GO:0004497">
    <property type="term" value="F:monooxygenase activity"/>
    <property type="evidence" value="ECO:0007669"/>
    <property type="project" value="InterPro"/>
</dbReference>
<dbReference type="InterPro" id="IPR002401">
    <property type="entry name" value="Cyt_P450_E_grp-I"/>
</dbReference>
<feature type="binding site" description="axial binding residue" evidence="2">
    <location>
        <position position="384"/>
    </location>
    <ligand>
        <name>heme</name>
        <dbReference type="ChEBI" id="CHEBI:30413"/>
    </ligand>
    <ligandPart>
        <name>Fe</name>
        <dbReference type="ChEBI" id="CHEBI:18248"/>
    </ligandPart>
</feature>
<comment type="similarity">
    <text evidence="1">Belongs to the cytochrome P450 family.</text>
</comment>
<dbReference type="Gene3D" id="1.10.630.10">
    <property type="entry name" value="Cytochrome P450"/>
    <property type="match status" value="1"/>
</dbReference>
<dbReference type="InterPro" id="IPR050121">
    <property type="entry name" value="Cytochrome_P450_monoxygenase"/>
</dbReference>
<evidence type="ECO:0000256" key="2">
    <source>
        <dbReference type="PIRSR" id="PIRSR602401-1"/>
    </source>
</evidence>
<dbReference type="PANTHER" id="PTHR24305:SF166">
    <property type="entry name" value="CYTOCHROME P450 12A4, MITOCHONDRIAL-RELATED"/>
    <property type="match status" value="1"/>
</dbReference>
<dbReference type="CDD" id="cd11069">
    <property type="entry name" value="CYP_FUM15-like"/>
    <property type="match status" value="1"/>
</dbReference>
<evidence type="ECO:0000313" key="4">
    <source>
        <dbReference type="Proteomes" id="UP001172673"/>
    </source>
</evidence>
<organism evidence="3 4">
    <name type="scientific">Cladophialophora chaetospira</name>
    <dbReference type="NCBI Taxonomy" id="386627"/>
    <lineage>
        <taxon>Eukaryota</taxon>
        <taxon>Fungi</taxon>
        <taxon>Dikarya</taxon>
        <taxon>Ascomycota</taxon>
        <taxon>Pezizomycotina</taxon>
        <taxon>Eurotiomycetes</taxon>
        <taxon>Chaetothyriomycetidae</taxon>
        <taxon>Chaetothyriales</taxon>
        <taxon>Herpotrichiellaceae</taxon>
        <taxon>Cladophialophora</taxon>
    </lineage>
</organism>
<dbReference type="PRINTS" id="PR00385">
    <property type="entry name" value="P450"/>
</dbReference>
<dbReference type="PANTHER" id="PTHR24305">
    <property type="entry name" value="CYTOCHROME P450"/>
    <property type="match status" value="1"/>
</dbReference>
<dbReference type="GO" id="GO:0005506">
    <property type="term" value="F:iron ion binding"/>
    <property type="evidence" value="ECO:0007669"/>
    <property type="project" value="InterPro"/>
</dbReference>
<dbReference type="SUPFAM" id="SSF48264">
    <property type="entry name" value="Cytochrome P450"/>
    <property type="match status" value="1"/>
</dbReference>
<comment type="cofactor">
    <cofactor evidence="2">
        <name>heme</name>
        <dbReference type="ChEBI" id="CHEBI:30413"/>
    </cofactor>
</comment>
<sequence length="444" mass="49035">MNVPIVVAWGPLYLICELIPTQPDVLMEMLNTNSYDWEKQAIARKALAGILGNGLVNVEGAEHKAMRRLVAPSFSGHQIRQLAPLFYTKGQALAEAILRLTKGRDGEAVDPTDQFSRATLDIIGAAGVGMDFDTLEKNETILPKLYDSVIHAPFWFLLINGLFPTWFLGALKGTKIARILADQQRLRDEVRILMKRKKANMKEQDSTTTGKDIIASIMKAGDVSDDYLVNQMLTFLAAGHETTASALAWAILLLSRHPEIQGRLLVECDAQLGSTSASETDASIFDSEKMPFLAAVCNETLRLYPPAPITSRQNIVPTTLNGQLIPKGTLASLPLYSINRSEALWGSDATQFNPDRWLDGSNAAHGGAKSQFCFTSFLHGPRSCIGQSFARLEMKCILAALIMRLRFEPAEPDQKIELTGFLTIRPKNLRLKVHEIQETVSMEV</sequence>
<evidence type="ECO:0000256" key="1">
    <source>
        <dbReference type="ARBA" id="ARBA00010617"/>
    </source>
</evidence>
<dbReference type="Proteomes" id="UP001172673">
    <property type="component" value="Unassembled WGS sequence"/>
</dbReference>
<comment type="caution">
    <text evidence="3">The sequence shown here is derived from an EMBL/GenBank/DDBJ whole genome shotgun (WGS) entry which is preliminary data.</text>
</comment>
<accession>A0AA38X432</accession>
<keyword evidence="2" id="KW-0479">Metal-binding</keyword>
<keyword evidence="2" id="KW-0408">Iron</keyword>
<keyword evidence="4" id="KW-1185">Reference proteome</keyword>
<dbReference type="AlphaFoldDB" id="A0AA38X432"/>